<feature type="non-terminal residue" evidence="2">
    <location>
        <position position="1"/>
    </location>
</feature>
<dbReference type="PANTHER" id="PTHR34072:SF44">
    <property type="entry name" value="RNA-DIRECTED DNA POLYMERASE"/>
    <property type="match status" value="1"/>
</dbReference>
<dbReference type="EMBL" id="QJKJ01006965">
    <property type="protein sequence ID" value="RDX84729.1"/>
    <property type="molecule type" value="Genomic_DNA"/>
</dbReference>
<dbReference type="Gene3D" id="3.30.70.270">
    <property type="match status" value="1"/>
</dbReference>
<dbReference type="InterPro" id="IPR043502">
    <property type="entry name" value="DNA/RNA_pol_sf"/>
</dbReference>
<name>A0A371G2E2_MUCPR</name>
<dbReference type="Pfam" id="PF17919">
    <property type="entry name" value="RT_RNaseH_2"/>
    <property type="match status" value="1"/>
</dbReference>
<dbReference type="SUPFAM" id="SSF56672">
    <property type="entry name" value="DNA/RNA polymerases"/>
    <property type="match status" value="1"/>
</dbReference>
<feature type="domain" description="Reverse transcriptase/retrotransposon-derived protein RNase H-like" evidence="1">
    <location>
        <begin position="113"/>
        <end position="186"/>
    </location>
</feature>
<dbReference type="Proteomes" id="UP000257109">
    <property type="component" value="Unassembled WGS sequence"/>
</dbReference>
<evidence type="ECO:0000259" key="1">
    <source>
        <dbReference type="Pfam" id="PF17919"/>
    </source>
</evidence>
<dbReference type="AlphaFoldDB" id="A0A371G2E2"/>
<proteinExistence type="predicted"/>
<dbReference type="OrthoDB" id="8060624at2759"/>
<dbReference type="PANTHER" id="PTHR34072">
    <property type="entry name" value="ENZYMATIC POLYPROTEIN-RELATED"/>
    <property type="match status" value="1"/>
</dbReference>
<dbReference type="FunFam" id="3.30.70.270:FF:000020">
    <property type="entry name" value="Transposon Tf2-6 polyprotein-like Protein"/>
    <property type="match status" value="1"/>
</dbReference>
<protein>
    <submittedName>
        <fullName evidence="2">Retrovirus-related Pol polyprotein from transposon opus</fullName>
    </submittedName>
</protein>
<sequence>MTTIFSYLREKCVEICIDDFSVFGPSFDKCLCNINWGKCQFMVLECIILQRDRGRPRQGGGHYKATPTCAFKVVRSFLGYTSFYRIFVKDFSKIAKPMTNLLAKDMEFEFSYACFKAFELLKEKLTCAPVVATLDWTSPFELMYDASDTIVGAMLGQRKDKMFHTIYYFSCTLNESQQNYTTREKRNCWQLHYLVLSEAIVYIGHCAIKFLLENQDTKPR</sequence>
<dbReference type="InterPro" id="IPR041577">
    <property type="entry name" value="RT_RNaseH_2"/>
</dbReference>
<comment type="caution">
    <text evidence="2">The sequence shown here is derived from an EMBL/GenBank/DDBJ whole genome shotgun (WGS) entry which is preliminary data.</text>
</comment>
<evidence type="ECO:0000313" key="3">
    <source>
        <dbReference type="Proteomes" id="UP000257109"/>
    </source>
</evidence>
<dbReference type="STRING" id="157652.A0A371G2E2"/>
<gene>
    <name evidence="2" type="primary">pol</name>
    <name evidence="2" type="ORF">CR513_34182</name>
</gene>
<evidence type="ECO:0000313" key="2">
    <source>
        <dbReference type="EMBL" id="RDX84729.1"/>
    </source>
</evidence>
<dbReference type="InterPro" id="IPR043128">
    <property type="entry name" value="Rev_trsase/Diguanyl_cyclase"/>
</dbReference>
<reference evidence="2" key="1">
    <citation type="submission" date="2018-05" db="EMBL/GenBank/DDBJ databases">
        <title>Draft genome of Mucuna pruriens seed.</title>
        <authorList>
            <person name="Nnadi N.E."/>
            <person name="Vos R."/>
            <person name="Hasami M.H."/>
            <person name="Devisetty U.K."/>
            <person name="Aguiy J.C."/>
        </authorList>
    </citation>
    <scope>NUCLEOTIDE SEQUENCE [LARGE SCALE GENOMIC DNA]</scope>
    <source>
        <strain evidence="2">JCA_2017</strain>
    </source>
</reference>
<organism evidence="2 3">
    <name type="scientific">Mucuna pruriens</name>
    <name type="common">Velvet bean</name>
    <name type="synonym">Dolichos pruriens</name>
    <dbReference type="NCBI Taxonomy" id="157652"/>
    <lineage>
        <taxon>Eukaryota</taxon>
        <taxon>Viridiplantae</taxon>
        <taxon>Streptophyta</taxon>
        <taxon>Embryophyta</taxon>
        <taxon>Tracheophyta</taxon>
        <taxon>Spermatophyta</taxon>
        <taxon>Magnoliopsida</taxon>
        <taxon>eudicotyledons</taxon>
        <taxon>Gunneridae</taxon>
        <taxon>Pentapetalae</taxon>
        <taxon>rosids</taxon>
        <taxon>fabids</taxon>
        <taxon>Fabales</taxon>
        <taxon>Fabaceae</taxon>
        <taxon>Papilionoideae</taxon>
        <taxon>50 kb inversion clade</taxon>
        <taxon>NPAAA clade</taxon>
        <taxon>indigoferoid/millettioid clade</taxon>
        <taxon>Phaseoleae</taxon>
        <taxon>Mucuna</taxon>
    </lineage>
</organism>
<keyword evidence="3" id="KW-1185">Reference proteome</keyword>
<accession>A0A371G2E2</accession>